<proteinExistence type="predicted"/>
<evidence type="ECO:0000256" key="1">
    <source>
        <dbReference type="SAM" id="MobiDB-lite"/>
    </source>
</evidence>
<dbReference type="InParanoid" id="D8T015"/>
<feature type="compositionally biased region" description="Basic and acidic residues" evidence="1">
    <location>
        <begin position="79"/>
        <end position="88"/>
    </location>
</feature>
<gene>
    <name evidence="2" type="ORF">SELMODRAFT_427574</name>
</gene>
<dbReference type="AlphaFoldDB" id="D8T015"/>
<organism evidence="3">
    <name type="scientific">Selaginella moellendorffii</name>
    <name type="common">Spikemoss</name>
    <dbReference type="NCBI Taxonomy" id="88036"/>
    <lineage>
        <taxon>Eukaryota</taxon>
        <taxon>Viridiplantae</taxon>
        <taxon>Streptophyta</taxon>
        <taxon>Embryophyta</taxon>
        <taxon>Tracheophyta</taxon>
        <taxon>Lycopodiopsida</taxon>
        <taxon>Selaginellales</taxon>
        <taxon>Selaginellaceae</taxon>
        <taxon>Selaginella</taxon>
    </lineage>
</organism>
<keyword evidence="3" id="KW-1185">Reference proteome</keyword>
<evidence type="ECO:0000313" key="2">
    <source>
        <dbReference type="EMBL" id="EFJ09940.1"/>
    </source>
</evidence>
<accession>D8T015</accession>
<evidence type="ECO:0000313" key="3">
    <source>
        <dbReference type="Proteomes" id="UP000001514"/>
    </source>
</evidence>
<protein>
    <submittedName>
        <fullName evidence="2">Uncharacterized protein</fullName>
    </submittedName>
</protein>
<sequence>MASSRCAPLPLLSGCSSLSRSKLPLDLLAAPATTHFHILHGPRSIGGRGREPILPFCARPRVEAMGKVPDPPRVEVMSEADKVPDPPRVEAMPEADKVPDAPHRKLPDPRLLKEVPGILET</sequence>
<dbReference type="EMBL" id="GL377657">
    <property type="protein sequence ID" value="EFJ09940.1"/>
    <property type="molecule type" value="Genomic_DNA"/>
</dbReference>
<dbReference type="HOGENOM" id="CLU_2042101_0_0_1"/>
<dbReference type="KEGG" id="smo:SELMODRAFT_427574"/>
<feature type="compositionally biased region" description="Basic and acidic residues" evidence="1">
    <location>
        <begin position="94"/>
        <end position="113"/>
    </location>
</feature>
<name>D8T015_SELML</name>
<feature type="region of interest" description="Disordered" evidence="1">
    <location>
        <begin position="64"/>
        <end position="121"/>
    </location>
</feature>
<dbReference type="Gramene" id="EFJ09940">
    <property type="protein sequence ID" value="EFJ09940"/>
    <property type="gene ID" value="SELMODRAFT_427574"/>
</dbReference>
<dbReference type="Proteomes" id="UP000001514">
    <property type="component" value="Unassembled WGS sequence"/>
</dbReference>
<reference evidence="2 3" key="1">
    <citation type="journal article" date="2011" name="Science">
        <title>The Selaginella genome identifies genetic changes associated with the evolution of vascular plants.</title>
        <authorList>
            <person name="Banks J.A."/>
            <person name="Nishiyama T."/>
            <person name="Hasebe M."/>
            <person name="Bowman J.L."/>
            <person name="Gribskov M."/>
            <person name="dePamphilis C."/>
            <person name="Albert V.A."/>
            <person name="Aono N."/>
            <person name="Aoyama T."/>
            <person name="Ambrose B.A."/>
            <person name="Ashton N.W."/>
            <person name="Axtell M.J."/>
            <person name="Barker E."/>
            <person name="Barker M.S."/>
            <person name="Bennetzen J.L."/>
            <person name="Bonawitz N.D."/>
            <person name="Chapple C."/>
            <person name="Cheng C."/>
            <person name="Correa L.G."/>
            <person name="Dacre M."/>
            <person name="DeBarry J."/>
            <person name="Dreyer I."/>
            <person name="Elias M."/>
            <person name="Engstrom E.M."/>
            <person name="Estelle M."/>
            <person name="Feng L."/>
            <person name="Finet C."/>
            <person name="Floyd S.K."/>
            <person name="Frommer W.B."/>
            <person name="Fujita T."/>
            <person name="Gramzow L."/>
            <person name="Gutensohn M."/>
            <person name="Harholt J."/>
            <person name="Hattori M."/>
            <person name="Heyl A."/>
            <person name="Hirai T."/>
            <person name="Hiwatashi Y."/>
            <person name="Ishikawa M."/>
            <person name="Iwata M."/>
            <person name="Karol K.G."/>
            <person name="Koehler B."/>
            <person name="Kolukisaoglu U."/>
            <person name="Kubo M."/>
            <person name="Kurata T."/>
            <person name="Lalonde S."/>
            <person name="Li K."/>
            <person name="Li Y."/>
            <person name="Litt A."/>
            <person name="Lyons E."/>
            <person name="Manning G."/>
            <person name="Maruyama T."/>
            <person name="Michael T.P."/>
            <person name="Mikami K."/>
            <person name="Miyazaki S."/>
            <person name="Morinaga S."/>
            <person name="Murata T."/>
            <person name="Mueller-Roeber B."/>
            <person name="Nelson D.R."/>
            <person name="Obara M."/>
            <person name="Oguri Y."/>
            <person name="Olmstead R.G."/>
            <person name="Onodera N."/>
            <person name="Petersen B.L."/>
            <person name="Pils B."/>
            <person name="Prigge M."/>
            <person name="Rensing S.A."/>
            <person name="Riano-Pachon D.M."/>
            <person name="Roberts A.W."/>
            <person name="Sato Y."/>
            <person name="Scheller H.V."/>
            <person name="Schulz B."/>
            <person name="Schulz C."/>
            <person name="Shakirov E.V."/>
            <person name="Shibagaki N."/>
            <person name="Shinohara N."/>
            <person name="Shippen D.E."/>
            <person name="Soerensen I."/>
            <person name="Sotooka R."/>
            <person name="Sugimoto N."/>
            <person name="Sugita M."/>
            <person name="Sumikawa N."/>
            <person name="Tanurdzic M."/>
            <person name="Theissen G."/>
            <person name="Ulvskov P."/>
            <person name="Wakazuki S."/>
            <person name="Weng J.K."/>
            <person name="Willats W.W."/>
            <person name="Wipf D."/>
            <person name="Wolf P.G."/>
            <person name="Yang L."/>
            <person name="Zimmer A.D."/>
            <person name="Zhu Q."/>
            <person name="Mitros T."/>
            <person name="Hellsten U."/>
            <person name="Loque D."/>
            <person name="Otillar R."/>
            <person name="Salamov A."/>
            <person name="Schmutz J."/>
            <person name="Shapiro H."/>
            <person name="Lindquist E."/>
            <person name="Lucas S."/>
            <person name="Rokhsar D."/>
            <person name="Grigoriev I.V."/>
        </authorList>
    </citation>
    <scope>NUCLEOTIDE SEQUENCE [LARGE SCALE GENOMIC DNA]</scope>
</reference>